<name>A0A0N4YDF5_NIPBR</name>
<dbReference type="WBParaSite" id="NBR_0001465101-mRNA-1">
    <property type="protein sequence ID" value="NBR_0001465101-mRNA-1"/>
    <property type="gene ID" value="NBR_0001465101"/>
</dbReference>
<feature type="region of interest" description="Disordered" evidence="1">
    <location>
        <begin position="459"/>
        <end position="497"/>
    </location>
</feature>
<feature type="compositionally biased region" description="Polar residues" evidence="1">
    <location>
        <begin position="276"/>
        <end position="287"/>
    </location>
</feature>
<reference evidence="2 3" key="2">
    <citation type="submission" date="2018-11" db="EMBL/GenBank/DDBJ databases">
        <authorList>
            <consortium name="Pathogen Informatics"/>
        </authorList>
    </citation>
    <scope>NUCLEOTIDE SEQUENCE [LARGE SCALE GENOMIC DNA]</scope>
</reference>
<feature type="compositionally biased region" description="Polar residues" evidence="1">
    <location>
        <begin position="114"/>
        <end position="123"/>
    </location>
</feature>
<feature type="region of interest" description="Disordered" evidence="1">
    <location>
        <begin position="112"/>
        <end position="316"/>
    </location>
</feature>
<feature type="compositionally biased region" description="Polar residues" evidence="1">
    <location>
        <begin position="488"/>
        <end position="497"/>
    </location>
</feature>
<evidence type="ECO:0000313" key="4">
    <source>
        <dbReference type="WBParaSite" id="NBR_0001465101-mRNA-1"/>
    </source>
</evidence>
<organism evidence="4">
    <name type="scientific">Nippostrongylus brasiliensis</name>
    <name type="common">Rat hookworm</name>
    <dbReference type="NCBI Taxonomy" id="27835"/>
    <lineage>
        <taxon>Eukaryota</taxon>
        <taxon>Metazoa</taxon>
        <taxon>Ecdysozoa</taxon>
        <taxon>Nematoda</taxon>
        <taxon>Chromadorea</taxon>
        <taxon>Rhabditida</taxon>
        <taxon>Rhabditina</taxon>
        <taxon>Rhabditomorpha</taxon>
        <taxon>Strongyloidea</taxon>
        <taxon>Heligmosomidae</taxon>
        <taxon>Nippostrongylus</taxon>
    </lineage>
</organism>
<dbReference type="EMBL" id="UYSL01021439">
    <property type="protein sequence ID" value="VDL78241.1"/>
    <property type="molecule type" value="Genomic_DNA"/>
</dbReference>
<feature type="region of interest" description="Disordered" evidence="1">
    <location>
        <begin position="42"/>
        <end position="93"/>
    </location>
</feature>
<dbReference type="GO" id="GO:0030276">
    <property type="term" value="F:clathrin binding"/>
    <property type="evidence" value="ECO:0007669"/>
    <property type="project" value="InterPro"/>
</dbReference>
<reference evidence="4" key="1">
    <citation type="submission" date="2017-02" db="UniProtKB">
        <authorList>
            <consortium name="WormBaseParasite"/>
        </authorList>
    </citation>
    <scope>IDENTIFICATION</scope>
</reference>
<protein>
    <submittedName>
        <fullName evidence="4">Clathrin_bdg domain-containing protein</fullName>
    </submittedName>
</protein>
<dbReference type="STRING" id="27835.A0A0N4YDF5"/>
<dbReference type="Proteomes" id="UP000271162">
    <property type="component" value="Unassembled WGS sequence"/>
</dbReference>
<dbReference type="GO" id="GO:0030121">
    <property type="term" value="C:AP-1 adaptor complex"/>
    <property type="evidence" value="ECO:0007669"/>
    <property type="project" value="TreeGrafter"/>
</dbReference>
<accession>A0A0N4YDF5</accession>
<dbReference type="PANTHER" id="PTHR16156">
    <property type="entry name" value="AFTIPHILIN A-RELATED"/>
    <property type="match status" value="1"/>
</dbReference>
<gene>
    <name evidence="2" type="ORF">NBR_LOCUS14652</name>
</gene>
<dbReference type="AlphaFoldDB" id="A0A0N4YDF5"/>
<feature type="compositionally biased region" description="Acidic residues" evidence="1">
    <location>
        <begin position="198"/>
        <end position="208"/>
    </location>
</feature>
<dbReference type="PANTHER" id="PTHR16156:SF10">
    <property type="entry name" value="AFTIPHILIN-RELATED"/>
    <property type="match status" value="1"/>
</dbReference>
<keyword evidence="3" id="KW-1185">Reference proteome</keyword>
<sequence length="603" mass="65029">MDFEAPPPLAGALEEPPDMECDLRLTLDDDEEVSIKELEIPVDLPCTSTSPPPLMSPLNIKQRRFEEKPEGSAEAPPLQTNSEHSMTNGLSSEVGSMHTASFFEAVDAAGVSGGSRSLESGLNDSEAEMKTASGFDPLDMEAAGCSDDRDLPDAVVKETVTAESCSDALPEDLAEECINSTENGQEELADKDKSVPTQEEDDVDDDFGDFAGVDPADQVDETQPERQVSTIIPGSSAHFHEEPEDEWNAFSGEPEHRQEISEAPSKAVVSDEWNAFSASDEGQNEENWSADFGSFEGQSPEKATETKPSVPKFDDTPDQISCPVLDEFCDSMDLWNVDSEIGGDEAFAITELLDAEKPVNVEDKSVPLNRSFDLWFALRIVEDALALKFEWKGSEHGSNLYKTLRVDPNAIGRGSLPPLSTSTVLEPTPFTANGTTRRSVIISREEGAYGAKVVASGAANSTTQQNISTPSVAESPSIPQADFDWDQSDLTNPTKAGNRASSLLDVDFLSANTGGGSTSTISTLQKELDQLGLSTPSSQELQKPANQPSMLDMIMASATKSSKRNNRPPSELSLDARALHDQLPDIDFLRANMIMFPLGGNHS</sequence>
<feature type="compositionally biased region" description="Polar residues" evidence="1">
    <location>
        <begin position="459"/>
        <end position="478"/>
    </location>
</feature>
<dbReference type="InterPro" id="IPR046359">
    <property type="entry name" value="Aftin-like"/>
</dbReference>
<evidence type="ECO:0000313" key="3">
    <source>
        <dbReference type="Proteomes" id="UP000271162"/>
    </source>
</evidence>
<dbReference type="OMA" id="LKFEWKG"/>
<feature type="compositionally biased region" description="Polar residues" evidence="1">
    <location>
        <begin position="78"/>
        <end position="93"/>
    </location>
</feature>
<proteinExistence type="predicted"/>
<feature type="compositionally biased region" description="Basic and acidic residues" evidence="1">
    <location>
        <begin position="146"/>
        <end position="156"/>
    </location>
</feature>
<evidence type="ECO:0000256" key="1">
    <source>
        <dbReference type="SAM" id="MobiDB-lite"/>
    </source>
</evidence>
<dbReference type="GO" id="GO:0032588">
    <property type="term" value="C:trans-Golgi network membrane"/>
    <property type="evidence" value="ECO:0007669"/>
    <property type="project" value="InterPro"/>
</dbReference>
<evidence type="ECO:0000313" key="2">
    <source>
        <dbReference type="EMBL" id="VDL78241.1"/>
    </source>
</evidence>